<sequence length="273" mass="29998">MGRDIASNSSGYGCPVSTPLLFFGAEDENSNLESSDRPQKRVRIRSENVMRGFDDSAMPPPGIGPGSHLNLVSESGHGLYKPSPRSFPEAPDLRRLSVKSLLSGPLGMTGPRGNPLSLDWPGQNQDLSSDTVTWGIDRGFKDLDYGKNDDLNAISGSSPLLSRDHIEYTLEEISVSNPIEFGFGMETNTLSFESGSYYDKPVTIRIPRWYGMYSGGQFSFHFAIASQIICNVFFHLPKKSLSKPFLTLIAYRGVANQAVKIEGGNRPKVRITE</sequence>
<organism evidence="1 2">
    <name type="scientific">Rhynchosporium agropyri</name>
    <dbReference type="NCBI Taxonomy" id="914238"/>
    <lineage>
        <taxon>Eukaryota</taxon>
        <taxon>Fungi</taxon>
        <taxon>Dikarya</taxon>
        <taxon>Ascomycota</taxon>
        <taxon>Pezizomycotina</taxon>
        <taxon>Leotiomycetes</taxon>
        <taxon>Helotiales</taxon>
        <taxon>Ploettnerulaceae</taxon>
        <taxon>Rhynchosporium</taxon>
    </lineage>
</organism>
<evidence type="ECO:0000313" key="2">
    <source>
        <dbReference type="Proteomes" id="UP000178912"/>
    </source>
</evidence>
<name>A0A1E1LTT6_9HELO</name>
<dbReference type="Proteomes" id="UP000178912">
    <property type="component" value="Unassembled WGS sequence"/>
</dbReference>
<proteinExistence type="predicted"/>
<evidence type="ECO:0000313" key="1">
    <source>
        <dbReference type="EMBL" id="CZT13279.1"/>
    </source>
</evidence>
<dbReference type="EMBL" id="FJUX01000183">
    <property type="protein sequence ID" value="CZT13279.1"/>
    <property type="molecule type" value="Genomic_DNA"/>
</dbReference>
<dbReference type="AlphaFoldDB" id="A0A1E1LTT6"/>
<reference evidence="2" key="1">
    <citation type="submission" date="2016-03" db="EMBL/GenBank/DDBJ databases">
        <authorList>
            <person name="Guldener U."/>
        </authorList>
    </citation>
    <scope>NUCLEOTIDE SEQUENCE [LARGE SCALE GENOMIC DNA]</scope>
    <source>
        <strain evidence="2">04CH-RAC-A.6.1</strain>
    </source>
</reference>
<protein>
    <submittedName>
        <fullName evidence="1">Uncharacterized protein</fullName>
    </submittedName>
</protein>
<keyword evidence="2" id="KW-1185">Reference proteome</keyword>
<dbReference type="OrthoDB" id="5229455at2759"/>
<gene>
    <name evidence="1" type="ORF">RAG0_16810</name>
</gene>
<accession>A0A1E1LTT6</accession>